<gene>
    <name evidence="1" type="ORF">BV22DRAFT_1133889</name>
</gene>
<evidence type="ECO:0000313" key="2">
    <source>
        <dbReference type="Proteomes" id="UP000790709"/>
    </source>
</evidence>
<dbReference type="EMBL" id="MU266668">
    <property type="protein sequence ID" value="KAH7919358.1"/>
    <property type="molecule type" value="Genomic_DNA"/>
</dbReference>
<organism evidence="1 2">
    <name type="scientific">Leucogyrophana mollusca</name>
    <dbReference type="NCBI Taxonomy" id="85980"/>
    <lineage>
        <taxon>Eukaryota</taxon>
        <taxon>Fungi</taxon>
        <taxon>Dikarya</taxon>
        <taxon>Basidiomycota</taxon>
        <taxon>Agaricomycotina</taxon>
        <taxon>Agaricomycetes</taxon>
        <taxon>Agaricomycetidae</taxon>
        <taxon>Boletales</taxon>
        <taxon>Boletales incertae sedis</taxon>
        <taxon>Leucogyrophana</taxon>
    </lineage>
</organism>
<proteinExistence type="predicted"/>
<name>A0ACB8B2N6_9AGAM</name>
<protein>
    <submittedName>
        <fullName evidence="1">Uncharacterized protein</fullName>
    </submittedName>
</protein>
<reference evidence="1" key="1">
    <citation type="journal article" date="2021" name="New Phytol.">
        <title>Evolutionary innovations through gain and loss of genes in the ectomycorrhizal Boletales.</title>
        <authorList>
            <person name="Wu G."/>
            <person name="Miyauchi S."/>
            <person name="Morin E."/>
            <person name="Kuo A."/>
            <person name="Drula E."/>
            <person name="Varga T."/>
            <person name="Kohler A."/>
            <person name="Feng B."/>
            <person name="Cao Y."/>
            <person name="Lipzen A."/>
            <person name="Daum C."/>
            <person name="Hundley H."/>
            <person name="Pangilinan J."/>
            <person name="Johnson J."/>
            <person name="Barry K."/>
            <person name="LaButti K."/>
            <person name="Ng V."/>
            <person name="Ahrendt S."/>
            <person name="Min B."/>
            <person name="Choi I.G."/>
            <person name="Park H."/>
            <person name="Plett J.M."/>
            <person name="Magnuson J."/>
            <person name="Spatafora J.W."/>
            <person name="Nagy L.G."/>
            <person name="Henrissat B."/>
            <person name="Grigoriev I.V."/>
            <person name="Yang Z.L."/>
            <person name="Xu J."/>
            <person name="Martin F.M."/>
        </authorList>
    </citation>
    <scope>NUCLEOTIDE SEQUENCE</scope>
    <source>
        <strain evidence="1">KUC20120723A-06</strain>
    </source>
</reference>
<comment type="caution">
    <text evidence="1">The sequence shown here is derived from an EMBL/GenBank/DDBJ whole genome shotgun (WGS) entry which is preliminary data.</text>
</comment>
<sequence>MHTRFNAFLLPAVLVLPVWAGPYVLKEQFVGQGFLDAFTWQTIDDPTHGRVNYVDQATALQKNLTFASDTKFLMRADDQTVVSPAARGRDSIRILSNEAYSEGIYILDVSHMPEGCSTWPAFRTKDASSGSVIDIIEGVNIGASDLVSLHTTPGCLVPQNRLQTGTTVSTNCSSGQGCGTSLRNGTYGDQFNKAGGGYFAMRRDKVEGISVWFLPRDTFPLSDTPEPTFLQALPPDAYFPVGSDCDYDQHFKPQQIMIDLTFCGDWAGADWTTSSCASLGPTCNAFVDNNPSAFTSAYWEINSLKIYIPSEQS</sequence>
<accession>A0ACB8B2N6</accession>
<evidence type="ECO:0000313" key="1">
    <source>
        <dbReference type="EMBL" id="KAH7919358.1"/>
    </source>
</evidence>
<keyword evidence="2" id="KW-1185">Reference proteome</keyword>
<dbReference type="Proteomes" id="UP000790709">
    <property type="component" value="Unassembled WGS sequence"/>
</dbReference>